<dbReference type="PANTHER" id="PTHR14136">
    <property type="entry name" value="BTB_POZ DOMAIN-CONTAINING PROTEIN KCTD9"/>
    <property type="match status" value="1"/>
</dbReference>
<dbReference type="Proteomes" id="UP000629098">
    <property type="component" value="Unassembled WGS sequence"/>
</dbReference>
<keyword evidence="2" id="KW-1185">Reference proteome</keyword>
<dbReference type="InterPro" id="IPR051082">
    <property type="entry name" value="Pentapeptide-BTB/POZ_domain"/>
</dbReference>
<sequence>MSAWLSNRLRGTPWNYPGLLRSWALAAGSWGGTSFYNLDLSEVNFKNAKLANTDLRARKLYRTCFQGVTGLERARVDSRYLDLEIPKVQKLLTRGCSEDPDFSNLCLRGAYLQGADLRQMKLIDTDLTGADLKDADLRGSILANAQVIGVDFTNANLTGSCIQDWNVNSQTCFTNVQCDYIYRKLDDKGEPTDRYPVERNFEPREFESLYQEVGNVVELVFKEGVNWRAFAFTLQKLQIEDDGLGLELKGIEKRGDLWVVKVTHHENIPSLEVEKRLSVYYEELKQLLATKEQQINSLLGIAANQAEVIKEFSQRPFGNSFLITGSTITNLAGSGQIEYNEAADQVRSIIANSSEPVQLTNTIRLLLAQLQGQSVATTAETQAELIKQVLLSEAQQDTIFKQFLLQQSQQITHATSEDVIATAIQEAIAQLS</sequence>
<evidence type="ECO:0000313" key="1">
    <source>
        <dbReference type="EMBL" id="MBD2774144.1"/>
    </source>
</evidence>
<dbReference type="Pfam" id="PF00805">
    <property type="entry name" value="Pentapeptide"/>
    <property type="match status" value="2"/>
</dbReference>
<dbReference type="SUPFAM" id="SSF141571">
    <property type="entry name" value="Pentapeptide repeat-like"/>
    <property type="match status" value="1"/>
</dbReference>
<evidence type="ECO:0000313" key="2">
    <source>
        <dbReference type="Proteomes" id="UP000629098"/>
    </source>
</evidence>
<dbReference type="Gene3D" id="2.160.20.80">
    <property type="entry name" value="E3 ubiquitin-protein ligase SopA"/>
    <property type="match status" value="1"/>
</dbReference>
<name>A0A8J6XEL7_9CYAN</name>
<dbReference type="RefSeq" id="WP_190830774.1">
    <property type="nucleotide sequence ID" value="NZ_CAWPPI010000064.1"/>
</dbReference>
<protein>
    <submittedName>
        <fullName evidence="1">Pentapeptide repeat-containing protein</fullName>
    </submittedName>
</protein>
<proteinExistence type="predicted"/>
<comment type="caution">
    <text evidence="1">The sequence shown here is derived from an EMBL/GenBank/DDBJ whole genome shotgun (WGS) entry which is preliminary data.</text>
</comment>
<dbReference type="EMBL" id="JACXAE010000064">
    <property type="protein sequence ID" value="MBD2774144.1"/>
    <property type="molecule type" value="Genomic_DNA"/>
</dbReference>
<gene>
    <name evidence="1" type="ORF">ICL16_19210</name>
</gene>
<reference evidence="1" key="1">
    <citation type="submission" date="2020-09" db="EMBL/GenBank/DDBJ databases">
        <title>Iningainema tapete sp. nov. (Scytonemataceae, Cyanobacteria) from greenhouses in central Florida (USA) produces two types of nodularin with biosynthetic potential for microcystin-LR and anabaenopeptins.</title>
        <authorList>
            <person name="Berthold D.E."/>
            <person name="Lefler F.W."/>
            <person name="Huang I.-S."/>
            <person name="Abdulla H."/>
            <person name="Zimba P.V."/>
            <person name="Laughinghouse H.D. IV."/>
        </authorList>
    </citation>
    <scope>NUCLEOTIDE SEQUENCE</scope>
    <source>
        <strain evidence="1">BLCCT55</strain>
    </source>
</reference>
<organism evidence="1 2">
    <name type="scientific">Iningainema tapete BLCC-T55</name>
    <dbReference type="NCBI Taxonomy" id="2748662"/>
    <lineage>
        <taxon>Bacteria</taxon>
        <taxon>Bacillati</taxon>
        <taxon>Cyanobacteriota</taxon>
        <taxon>Cyanophyceae</taxon>
        <taxon>Nostocales</taxon>
        <taxon>Scytonemataceae</taxon>
        <taxon>Iningainema tapete</taxon>
    </lineage>
</organism>
<dbReference type="PANTHER" id="PTHR14136:SF17">
    <property type="entry name" value="BTB_POZ DOMAIN-CONTAINING PROTEIN KCTD9"/>
    <property type="match status" value="1"/>
</dbReference>
<accession>A0A8J6XEL7</accession>
<dbReference type="InterPro" id="IPR001646">
    <property type="entry name" value="5peptide_repeat"/>
</dbReference>
<dbReference type="AlphaFoldDB" id="A0A8J6XEL7"/>